<dbReference type="CDD" id="cd06325">
    <property type="entry name" value="PBP1_ABC_unchar_transporter"/>
    <property type="match status" value="1"/>
</dbReference>
<gene>
    <name evidence="2" type="ORF">SAMN05443248_6021</name>
</gene>
<sequence length="325" mass="35158">MQRRMFITLLSGAAIAWPLAARAQQPERVRRIGVLMALDPDDPEGQSEVKGLKQGLQELGWIEGRNLQMEYSWPGGEPNRIQASAKALVGAQCDVIVARSTPVVAALLRETHTIPIVFGWVVDPVGSGFVQSFPHPGGNVTGFQNLEFSMVGKWIELLTRIAPSVRRVVYIYNLATVPTGFLRTLDALAPTIPVKLVAAPVHNSAEIDAAVAEFAREPGGGLMMMPDTFNEANHVQIIALAAKCGLPAVYPHRFNDGLISYGPDLPSLFKRAASYVDRILRGEKPAELPVQAPTSYELIINLKTAKALGLTVPQSLVVAADEVID</sequence>
<dbReference type="PANTHER" id="PTHR35271:SF1">
    <property type="entry name" value="ABC TRANSPORTER, SUBSTRATE-BINDING LIPOPROTEIN"/>
    <property type="match status" value="1"/>
</dbReference>
<dbReference type="AlphaFoldDB" id="A0A1M5VKI5"/>
<dbReference type="SUPFAM" id="SSF53822">
    <property type="entry name" value="Periplasmic binding protein-like I"/>
    <property type="match status" value="1"/>
</dbReference>
<accession>A0A1M5VKI5</accession>
<protein>
    <submittedName>
        <fullName evidence="2">Putative ABC transport system substrate-binding protein</fullName>
    </submittedName>
</protein>
<organism evidence="2 3">
    <name type="scientific">Bradyrhizobium erythrophlei</name>
    <dbReference type="NCBI Taxonomy" id="1437360"/>
    <lineage>
        <taxon>Bacteria</taxon>
        <taxon>Pseudomonadati</taxon>
        <taxon>Pseudomonadota</taxon>
        <taxon>Alphaproteobacteria</taxon>
        <taxon>Hyphomicrobiales</taxon>
        <taxon>Nitrobacteraceae</taxon>
        <taxon>Bradyrhizobium</taxon>
    </lineage>
</organism>
<feature type="signal peptide" evidence="1">
    <location>
        <begin position="1"/>
        <end position="23"/>
    </location>
</feature>
<dbReference type="InterPro" id="IPR028082">
    <property type="entry name" value="Peripla_BP_I"/>
</dbReference>
<proteinExistence type="predicted"/>
<evidence type="ECO:0000313" key="2">
    <source>
        <dbReference type="EMBL" id="SHH75688.1"/>
    </source>
</evidence>
<feature type="chain" id="PRO_5011957448" evidence="1">
    <location>
        <begin position="24"/>
        <end position="325"/>
    </location>
</feature>
<dbReference type="Pfam" id="PF04392">
    <property type="entry name" value="ABC_sub_bind"/>
    <property type="match status" value="1"/>
</dbReference>
<reference evidence="2 3" key="1">
    <citation type="submission" date="2016-11" db="EMBL/GenBank/DDBJ databases">
        <authorList>
            <person name="Jaros S."/>
            <person name="Januszkiewicz K."/>
            <person name="Wedrychowicz H."/>
        </authorList>
    </citation>
    <scope>NUCLEOTIDE SEQUENCE [LARGE SCALE GENOMIC DNA]</scope>
    <source>
        <strain evidence="2 3">GAS138</strain>
    </source>
</reference>
<dbReference type="PANTHER" id="PTHR35271">
    <property type="entry name" value="ABC TRANSPORTER, SUBSTRATE-BINDING LIPOPROTEIN-RELATED"/>
    <property type="match status" value="1"/>
</dbReference>
<evidence type="ECO:0000256" key="1">
    <source>
        <dbReference type="SAM" id="SignalP"/>
    </source>
</evidence>
<dbReference type="Proteomes" id="UP000189796">
    <property type="component" value="Chromosome I"/>
</dbReference>
<evidence type="ECO:0000313" key="3">
    <source>
        <dbReference type="Proteomes" id="UP000189796"/>
    </source>
</evidence>
<dbReference type="RefSeq" id="WP_172842694.1">
    <property type="nucleotide sequence ID" value="NZ_LT670817.1"/>
</dbReference>
<name>A0A1M5VKI5_9BRAD</name>
<keyword evidence="1" id="KW-0732">Signal</keyword>
<dbReference type="EMBL" id="LT670817">
    <property type="protein sequence ID" value="SHH75688.1"/>
    <property type="molecule type" value="Genomic_DNA"/>
</dbReference>
<dbReference type="Gene3D" id="3.40.50.2300">
    <property type="match status" value="2"/>
</dbReference>
<dbReference type="InterPro" id="IPR007487">
    <property type="entry name" value="ABC_transpt-TYRBP-like"/>
</dbReference>